<comment type="function">
    <text evidence="5 6">Cell division inhibitor that blocks the formation of polar Z ring septums. Rapidly oscillates between the poles of the cell to destabilize FtsZ filaments that have formed before they mature into polar Z rings. Prevents FtsZ polymerization.</text>
</comment>
<evidence type="ECO:0000313" key="10">
    <source>
        <dbReference type="Proteomes" id="UP000186609"/>
    </source>
</evidence>
<evidence type="ECO:0000256" key="2">
    <source>
        <dbReference type="ARBA" id="ARBA00022618"/>
    </source>
</evidence>
<evidence type="ECO:0000256" key="6">
    <source>
        <dbReference type="HAMAP-Rule" id="MF_00267"/>
    </source>
</evidence>
<comment type="subunit">
    <text evidence="6">Interacts with MinD and FtsZ.</text>
</comment>
<feature type="domain" description="Septum formation inhibitor MinC N-terminal" evidence="8">
    <location>
        <begin position="13"/>
        <end position="85"/>
    </location>
</feature>
<dbReference type="Pfam" id="PF05209">
    <property type="entry name" value="MinC_N"/>
    <property type="match status" value="1"/>
</dbReference>
<evidence type="ECO:0000313" key="9">
    <source>
        <dbReference type="EMBL" id="APW36896.1"/>
    </source>
</evidence>
<dbReference type="GO" id="GO:0000917">
    <property type="term" value="P:division septum assembly"/>
    <property type="evidence" value="ECO:0007669"/>
    <property type="project" value="UniProtKB-KW"/>
</dbReference>
<accession>A0A1P8JT17</accession>
<dbReference type="EMBL" id="CP019236">
    <property type="protein sequence ID" value="APW36896.1"/>
    <property type="molecule type" value="Genomic_DNA"/>
</dbReference>
<dbReference type="GO" id="GO:0051302">
    <property type="term" value="P:regulation of cell division"/>
    <property type="evidence" value="ECO:0007669"/>
    <property type="project" value="InterPro"/>
</dbReference>
<dbReference type="Proteomes" id="UP000186609">
    <property type="component" value="Chromosome"/>
</dbReference>
<feature type="domain" description="Septum formation inhibitor MinC C-terminal" evidence="7">
    <location>
        <begin position="141"/>
        <end position="242"/>
    </location>
</feature>
<organism evidence="9 10">
    <name type="scientific">Rhodoferax koreensis</name>
    <dbReference type="NCBI Taxonomy" id="1842727"/>
    <lineage>
        <taxon>Bacteria</taxon>
        <taxon>Pseudomonadati</taxon>
        <taxon>Pseudomonadota</taxon>
        <taxon>Betaproteobacteria</taxon>
        <taxon>Burkholderiales</taxon>
        <taxon>Comamonadaceae</taxon>
        <taxon>Rhodoferax</taxon>
    </lineage>
</organism>
<dbReference type="RefSeq" id="WP_076197816.1">
    <property type="nucleotide sequence ID" value="NZ_CP019236.1"/>
</dbReference>
<dbReference type="Pfam" id="PF03775">
    <property type="entry name" value="MinC_C"/>
    <property type="match status" value="1"/>
</dbReference>
<dbReference type="PANTHER" id="PTHR34108:SF1">
    <property type="entry name" value="SEPTUM SITE-DETERMINING PROTEIN MINC"/>
    <property type="match status" value="1"/>
</dbReference>
<dbReference type="Gene3D" id="2.160.20.70">
    <property type="match status" value="1"/>
</dbReference>
<dbReference type="GO" id="GO:0000902">
    <property type="term" value="P:cell morphogenesis"/>
    <property type="evidence" value="ECO:0007669"/>
    <property type="project" value="InterPro"/>
</dbReference>
<keyword evidence="4 6" id="KW-0131">Cell cycle</keyword>
<dbReference type="NCBIfam" id="TIGR01222">
    <property type="entry name" value="minC"/>
    <property type="match status" value="1"/>
</dbReference>
<proteinExistence type="inferred from homology"/>
<keyword evidence="3 6" id="KW-0717">Septation</keyword>
<keyword evidence="2 6" id="KW-0132">Cell division</keyword>
<dbReference type="GO" id="GO:1901891">
    <property type="term" value="P:regulation of cell septum assembly"/>
    <property type="evidence" value="ECO:0007669"/>
    <property type="project" value="InterPro"/>
</dbReference>
<protein>
    <recommendedName>
        <fullName evidence="6">Probable septum site-determining protein MinC</fullName>
    </recommendedName>
</protein>
<gene>
    <name evidence="6" type="primary">minC</name>
    <name evidence="9" type="ORF">RD110_06560</name>
</gene>
<dbReference type="InterPro" id="IPR036145">
    <property type="entry name" value="MinC_C_sf"/>
</dbReference>
<dbReference type="Gene3D" id="3.30.70.260">
    <property type="match status" value="1"/>
</dbReference>
<sequence>MSAAPAGHTRAGFDLKSATLPLIAVVLKTGDLSALAAELKARFGDTPDFFDQDPVVINLAQLPEDTGTIDFAKLNTLLRKYRMRPIAVHGGTSAQLGAAAAAGLVETPDIAHTLPLAAAEPAPAAPAEEAPAPASAAGTLVIDKPLRSGQQIYARGADLVVLAVVNFGAEVIADGNIHVYGPLRGRAIAGARGNTGARIFSTCLEAQLISIAGTYRTSEIAMPPEVLGKAAQVRLIGEKLVMEAL</sequence>
<evidence type="ECO:0000259" key="7">
    <source>
        <dbReference type="Pfam" id="PF03775"/>
    </source>
</evidence>
<dbReference type="STRING" id="1842727.RD110_06560"/>
<evidence type="ECO:0000256" key="4">
    <source>
        <dbReference type="ARBA" id="ARBA00023306"/>
    </source>
</evidence>
<dbReference type="InterPro" id="IPR013033">
    <property type="entry name" value="MinC"/>
</dbReference>
<dbReference type="PANTHER" id="PTHR34108">
    <property type="entry name" value="SEPTUM SITE-DETERMINING PROTEIN MINC"/>
    <property type="match status" value="1"/>
</dbReference>
<evidence type="ECO:0000259" key="8">
    <source>
        <dbReference type="Pfam" id="PF05209"/>
    </source>
</evidence>
<dbReference type="HAMAP" id="MF_00267">
    <property type="entry name" value="MinC"/>
    <property type="match status" value="1"/>
</dbReference>
<comment type="similarity">
    <text evidence="1 6">Belongs to the MinC family.</text>
</comment>
<dbReference type="OrthoDB" id="9794530at2"/>
<keyword evidence="10" id="KW-1185">Reference proteome</keyword>
<dbReference type="KEGG" id="rhy:RD110_06560"/>
<dbReference type="SUPFAM" id="SSF63848">
    <property type="entry name" value="Cell-division inhibitor MinC, C-terminal domain"/>
    <property type="match status" value="1"/>
</dbReference>
<dbReference type="InterPro" id="IPR016098">
    <property type="entry name" value="CAP/MinC_C"/>
</dbReference>
<name>A0A1P8JT17_9BURK</name>
<dbReference type="AlphaFoldDB" id="A0A1P8JT17"/>
<evidence type="ECO:0000256" key="3">
    <source>
        <dbReference type="ARBA" id="ARBA00023210"/>
    </source>
</evidence>
<reference evidence="9 10" key="1">
    <citation type="submission" date="2017-01" db="EMBL/GenBank/DDBJ databases">
        <authorList>
            <person name="Mah S.A."/>
            <person name="Swanson W.J."/>
            <person name="Moy G.W."/>
            <person name="Vacquier V.D."/>
        </authorList>
    </citation>
    <scope>NUCLEOTIDE SEQUENCE [LARGE SCALE GENOMIC DNA]</scope>
    <source>
        <strain evidence="9 10">DCY110</strain>
    </source>
</reference>
<dbReference type="InterPro" id="IPR007874">
    <property type="entry name" value="MinC_N"/>
</dbReference>
<evidence type="ECO:0000256" key="5">
    <source>
        <dbReference type="ARBA" id="ARBA00025606"/>
    </source>
</evidence>
<dbReference type="InterPro" id="IPR005526">
    <property type="entry name" value="Septum_form_inhib_MinC_C"/>
</dbReference>
<evidence type="ECO:0000256" key="1">
    <source>
        <dbReference type="ARBA" id="ARBA00006291"/>
    </source>
</evidence>